<feature type="region of interest" description="Disordered" evidence="1">
    <location>
        <begin position="1"/>
        <end position="25"/>
    </location>
</feature>
<keyword evidence="3" id="KW-1185">Reference proteome</keyword>
<comment type="caution">
    <text evidence="2">The sequence shown here is derived from an EMBL/GenBank/DDBJ whole genome shotgun (WGS) entry which is preliminary data.</text>
</comment>
<reference evidence="2 3" key="1">
    <citation type="journal article" date="2018" name="Front. Plant Sci.">
        <title>Red Clover (Trifolium pratense) and Zigzag Clover (T. medium) - A Picture of Genomic Similarities and Differences.</title>
        <authorList>
            <person name="Dluhosova J."/>
            <person name="Istvanek J."/>
            <person name="Nedelnik J."/>
            <person name="Repkova J."/>
        </authorList>
    </citation>
    <scope>NUCLEOTIDE SEQUENCE [LARGE SCALE GENOMIC DNA]</scope>
    <source>
        <strain evidence="3">cv. 10/8</strain>
        <tissue evidence="2">Leaf</tissue>
    </source>
</reference>
<dbReference type="Proteomes" id="UP000265520">
    <property type="component" value="Unassembled WGS sequence"/>
</dbReference>
<accession>A0A392UX92</accession>
<feature type="non-terminal residue" evidence="2">
    <location>
        <position position="1"/>
    </location>
</feature>
<evidence type="ECO:0000256" key="1">
    <source>
        <dbReference type="SAM" id="MobiDB-lite"/>
    </source>
</evidence>
<name>A0A392UX92_9FABA</name>
<sequence length="73" mass="7793">IESVDGSDGEKGLLEGDQKDMSASVAKDVSVVDLEQIDEIPIGRSLGAGITERSLKRKVVPSSDSEYDVEQDV</sequence>
<feature type="compositionally biased region" description="Basic and acidic residues" evidence="1">
    <location>
        <begin position="8"/>
        <end position="20"/>
    </location>
</feature>
<evidence type="ECO:0000313" key="3">
    <source>
        <dbReference type="Proteomes" id="UP000265520"/>
    </source>
</evidence>
<dbReference type="EMBL" id="LXQA010980301">
    <property type="protein sequence ID" value="MCI79742.1"/>
    <property type="molecule type" value="Genomic_DNA"/>
</dbReference>
<evidence type="ECO:0000313" key="2">
    <source>
        <dbReference type="EMBL" id="MCI79742.1"/>
    </source>
</evidence>
<protein>
    <submittedName>
        <fullName evidence="2">Uncharacterized protein</fullName>
    </submittedName>
</protein>
<proteinExistence type="predicted"/>
<organism evidence="2 3">
    <name type="scientific">Trifolium medium</name>
    <dbReference type="NCBI Taxonomy" id="97028"/>
    <lineage>
        <taxon>Eukaryota</taxon>
        <taxon>Viridiplantae</taxon>
        <taxon>Streptophyta</taxon>
        <taxon>Embryophyta</taxon>
        <taxon>Tracheophyta</taxon>
        <taxon>Spermatophyta</taxon>
        <taxon>Magnoliopsida</taxon>
        <taxon>eudicotyledons</taxon>
        <taxon>Gunneridae</taxon>
        <taxon>Pentapetalae</taxon>
        <taxon>rosids</taxon>
        <taxon>fabids</taxon>
        <taxon>Fabales</taxon>
        <taxon>Fabaceae</taxon>
        <taxon>Papilionoideae</taxon>
        <taxon>50 kb inversion clade</taxon>
        <taxon>NPAAA clade</taxon>
        <taxon>Hologalegina</taxon>
        <taxon>IRL clade</taxon>
        <taxon>Trifolieae</taxon>
        <taxon>Trifolium</taxon>
    </lineage>
</organism>
<dbReference type="AlphaFoldDB" id="A0A392UX92"/>